<keyword evidence="3" id="KW-1185">Reference proteome</keyword>
<feature type="region of interest" description="Disordered" evidence="1">
    <location>
        <begin position="120"/>
        <end position="187"/>
    </location>
</feature>
<dbReference type="Gramene" id="OQU88479">
    <property type="protein sequence ID" value="OQU88479"/>
    <property type="gene ID" value="SORBI_3002G041666"/>
</dbReference>
<accession>A0A1W0W252</accession>
<dbReference type="Proteomes" id="UP000000768">
    <property type="component" value="Chromosome 2"/>
</dbReference>
<dbReference type="AlphaFoldDB" id="A0A1W0W252"/>
<protein>
    <submittedName>
        <fullName evidence="2">Uncharacterized protein</fullName>
    </submittedName>
</protein>
<evidence type="ECO:0000313" key="2">
    <source>
        <dbReference type="EMBL" id="OQU88479.1"/>
    </source>
</evidence>
<organism evidence="2 3">
    <name type="scientific">Sorghum bicolor</name>
    <name type="common">Sorghum</name>
    <name type="synonym">Sorghum vulgare</name>
    <dbReference type="NCBI Taxonomy" id="4558"/>
    <lineage>
        <taxon>Eukaryota</taxon>
        <taxon>Viridiplantae</taxon>
        <taxon>Streptophyta</taxon>
        <taxon>Embryophyta</taxon>
        <taxon>Tracheophyta</taxon>
        <taxon>Spermatophyta</taxon>
        <taxon>Magnoliopsida</taxon>
        <taxon>Liliopsida</taxon>
        <taxon>Poales</taxon>
        <taxon>Poaceae</taxon>
        <taxon>PACMAD clade</taxon>
        <taxon>Panicoideae</taxon>
        <taxon>Andropogonodae</taxon>
        <taxon>Andropogoneae</taxon>
        <taxon>Sorghinae</taxon>
        <taxon>Sorghum</taxon>
    </lineage>
</organism>
<dbReference type="EMBL" id="CM000761">
    <property type="protein sequence ID" value="OQU88479.1"/>
    <property type="molecule type" value="Genomic_DNA"/>
</dbReference>
<evidence type="ECO:0000313" key="3">
    <source>
        <dbReference type="Proteomes" id="UP000000768"/>
    </source>
</evidence>
<dbReference type="InParanoid" id="A0A1W0W252"/>
<reference evidence="2 3" key="1">
    <citation type="journal article" date="2009" name="Nature">
        <title>The Sorghum bicolor genome and the diversification of grasses.</title>
        <authorList>
            <person name="Paterson A.H."/>
            <person name="Bowers J.E."/>
            <person name="Bruggmann R."/>
            <person name="Dubchak I."/>
            <person name="Grimwood J."/>
            <person name="Gundlach H."/>
            <person name="Haberer G."/>
            <person name="Hellsten U."/>
            <person name="Mitros T."/>
            <person name="Poliakov A."/>
            <person name="Schmutz J."/>
            <person name="Spannagl M."/>
            <person name="Tang H."/>
            <person name="Wang X."/>
            <person name="Wicker T."/>
            <person name="Bharti A.K."/>
            <person name="Chapman J."/>
            <person name="Feltus F.A."/>
            <person name="Gowik U."/>
            <person name="Grigoriev I.V."/>
            <person name="Lyons E."/>
            <person name="Maher C.A."/>
            <person name="Martis M."/>
            <person name="Narechania A."/>
            <person name="Otillar R.P."/>
            <person name="Penning B.W."/>
            <person name="Salamov A.A."/>
            <person name="Wang Y."/>
            <person name="Zhang L."/>
            <person name="Carpita N.C."/>
            <person name="Freeling M."/>
            <person name="Gingle A.R."/>
            <person name="Hash C.T."/>
            <person name="Keller B."/>
            <person name="Klein P."/>
            <person name="Kresovich S."/>
            <person name="McCann M.C."/>
            <person name="Ming R."/>
            <person name="Peterson D.G."/>
            <person name="Mehboob-ur-Rahman"/>
            <person name="Ware D."/>
            <person name="Westhoff P."/>
            <person name="Mayer K.F."/>
            <person name="Messing J."/>
            <person name="Rokhsar D.S."/>
        </authorList>
    </citation>
    <scope>NUCLEOTIDE SEQUENCE [LARGE SCALE GENOMIC DNA]</scope>
    <source>
        <strain evidence="3">cv. BTx623</strain>
    </source>
</reference>
<evidence type="ECO:0000256" key="1">
    <source>
        <dbReference type="SAM" id="MobiDB-lite"/>
    </source>
</evidence>
<proteinExistence type="predicted"/>
<reference evidence="3" key="2">
    <citation type="journal article" date="2018" name="Plant J.">
        <title>The Sorghum bicolor reference genome: improved assembly, gene annotations, a transcriptome atlas, and signatures of genome organization.</title>
        <authorList>
            <person name="McCormick R.F."/>
            <person name="Truong S.K."/>
            <person name="Sreedasyam A."/>
            <person name="Jenkins J."/>
            <person name="Shu S."/>
            <person name="Sims D."/>
            <person name="Kennedy M."/>
            <person name="Amirebrahimi M."/>
            <person name="Weers B.D."/>
            <person name="McKinley B."/>
            <person name="Mattison A."/>
            <person name="Morishige D.T."/>
            <person name="Grimwood J."/>
            <person name="Schmutz J."/>
            <person name="Mullet J.E."/>
        </authorList>
    </citation>
    <scope>NUCLEOTIDE SEQUENCE [LARGE SCALE GENOMIC DNA]</scope>
    <source>
        <strain evidence="3">cv. BTx623</strain>
    </source>
</reference>
<dbReference type="OMA" id="MHEPPHD"/>
<gene>
    <name evidence="2" type="ORF">SORBI_3002G041666</name>
</gene>
<sequence length="406" mass="44003">MTARGVPTRKTAQPSQVPTTTPSPTPQATARSGSSAARRLGGVVIVPAMHEPPHDADQLTRRLAVRLEDGEPVARPRELDEVHAPVVVLVPRGRRLHPRPRPRHVLPDAVDQHVAVPDRHEQRRELGAGAAAAPARRLRPGERVRGLVVPRRPRRQRQAPHLVVQRELRPQQHAPGEAEAPSRRDAGGRVVRDVGARRVARHEHAAQVRRVGEPRVRARARRGVPLLVGEPGEEGVRVLDRRGEAVLRGQTVVGGEHHGGELGGEAEAHGVELRRGEAADDEAAAVEVDQHRELLGLGAASVTCSGGGRHVHAEAQVAGLVVDDVLPSDCGWRVVMEDERGRGALDGAVAQELDEPEAVLHDVWRRNFAGDTGRRRGGGRHGNVERNAACYRPTVAWRGWCLACSI</sequence>
<name>A0A1W0W252_SORBI</name>
<feature type="region of interest" description="Disordered" evidence="1">
    <location>
        <begin position="1"/>
        <end position="39"/>
    </location>
</feature>
<feature type="compositionally biased region" description="Low complexity" evidence="1">
    <location>
        <begin position="11"/>
        <end position="39"/>
    </location>
</feature>